<evidence type="ECO:0000313" key="3">
    <source>
        <dbReference type="EMBL" id="MBC3880923.1"/>
    </source>
</evidence>
<protein>
    <submittedName>
        <fullName evidence="3">AMP-binding protein</fullName>
    </submittedName>
</protein>
<dbReference type="SUPFAM" id="SSF54637">
    <property type="entry name" value="Thioesterase/thiol ester dehydrase-isomerase"/>
    <property type="match status" value="1"/>
</dbReference>
<dbReference type="InterPro" id="IPR054545">
    <property type="entry name" value="ApeI-like"/>
</dbReference>
<dbReference type="InterPro" id="IPR000873">
    <property type="entry name" value="AMP-dep_synth/lig_dom"/>
</dbReference>
<organism evidence="3 4">
    <name type="scientific">Undibacterium nitidum</name>
    <dbReference type="NCBI Taxonomy" id="2762298"/>
    <lineage>
        <taxon>Bacteria</taxon>
        <taxon>Pseudomonadati</taxon>
        <taxon>Pseudomonadota</taxon>
        <taxon>Betaproteobacteria</taxon>
        <taxon>Burkholderiales</taxon>
        <taxon>Oxalobacteraceae</taxon>
        <taxon>Undibacterium</taxon>
    </lineage>
</organism>
<dbReference type="Gene3D" id="3.10.129.10">
    <property type="entry name" value="Hotdog Thioesterase"/>
    <property type="match status" value="1"/>
</dbReference>
<accession>A0A923KNQ0</accession>
<dbReference type="Pfam" id="PF22818">
    <property type="entry name" value="ApeI-like"/>
    <property type="match status" value="1"/>
</dbReference>
<dbReference type="SUPFAM" id="SSF56801">
    <property type="entry name" value="Acetyl-CoA synthetase-like"/>
    <property type="match status" value="1"/>
</dbReference>
<dbReference type="AlphaFoldDB" id="A0A923KNQ0"/>
<dbReference type="Gene3D" id="3.30.300.30">
    <property type="match status" value="1"/>
</dbReference>
<reference evidence="3" key="1">
    <citation type="submission" date="2020-08" db="EMBL/GenBank/DDBJ databases">
        <title>Novel species isolated from subtropical streams in China.</title>
        <authorList>
            <person name="Lu H."/>
        </authorList>
    </citation>
    <scope>NUCLEOTIDE SEQUENCE</scope>
    <source>
        <strain evidence="3">LX22W</strain>
    </source>
</reference>
<feature type="domain" description="AMP-dependent synthetase/ligase" evidence="1">
    <location>
        <begin position="121"/>
        <end position="314"/>
    </location>
</feature>
<dbReference type="InterPro" id="IPR045851">
    <property type="entry name" value="AMP-bd_C_sf"/>
</dbReference>
<dbReference type="RefSeq" id="WP_186914611.1">
    <property type="nucleotide sequence ID" value="NZ_JACOFZ010000001.1"/>
</dbReference>
<name>A0A923KNQ0_9BURK</name>
<dbReference type="InterPro" id="IPR042099">
    <property type="entry name" value="ANL_N_sf"/>
</dbReference>
<sequence>MFDIHRKIISQRTSTAPTDLVGWQGKDAVTQIQFAQKVAHWRLVMAQFSPNEIALYLNDSIEFAAALFGAWHAKKTVFLTADVLENNCRNLARKLSIFVGDFPANFATSLPLVNAHRVIDDKASEAGLPQLDADFPALVVYTSGSTGEAQAIPKKWSQLAAEIETLELLFGAKLGSADIFSTVSHHHIYGLLFKVLWPFASGRAIIAEALNFPEQMQQHLTQRRCALIASPAHLKRLPSHLDWSGVREHLCVVFSSGGPLLPDALANVQTQWLHTPIEVYGSSETGGIAWRQRLDTNTQAWQVFPNVSWRIDPEERLLQVRSPHLPDEEWFQLADQVDVVDAQHFQLCGRRDRVVKIEEKRISLNLMENALRESGLVQEAHLLLSAGDAGAEPPPQARQHIYAFVVLTKEGRAYLQTRNKFALNQALRAVLSQYVEAIALPRRWRYLDAMPINSQGKTTQAQLLSMMEPIGEQEVAEKIITKPHWRVLEQDTERLLMEIIVPSELLYFKGHFPIAPVLPGVVQVDWAIYFARQYFNLPIKFIGMQGLKFQQIISADTPVHLELQHQVQKQSLQFRYFSDLGQHATGRVLFGPADSI</sequence>
<keyword evidence="4" id="KW-1185">Reference proteome</keyword>
<evidence type="ECO:0000259" key="1">
    <source>
        <dbReference type="Pfam" id="PF00501"/>
    </source>
</evidence>
<comment type="caution">
    <text evidence="3">The sequence shown here is derived from an EMBL/GenBank/DDBJ whole genome shotgun (WGS) entry which is preliminary data.</text>
</comment>
<evidence type="ECO:0000313" key="4">
    <source>
        <dbReference type="Proteomes" id="UP000627446"/>
    </source>
</evidence>
<dbReference type="Gene3D" id="3.40.50.12780">
    <property type="entry name" value="N-terminal domain of ligase-like"/>
    <property type="match status" value="1"/>
</dbReference>
<dbReference type="Proteomes" id="UP000627446">
    <property type="component" value="Unassembled WGS sequence"/>
</dbReference>
<proteinExistence type="predicted"/>
<gene>
    <name evidence="3" type="ORF">H8K36_06025</name>
</gene>
<dbReference type="PANTHER" id="PTHR45398:SF1">
    <property type="entry name" value="ENZYME, PUTATIVE (JCVI)-RELATED"/>
    <property type="match status" value="1"/>
</dbReference>
<dbReference type="EMBL" id="JACOFZ010000001">
    <property type="protein sequence ID" value="MBC3880923.1"/>
    <property type="molecule type" value="Genomic_DNA"/>
</dbReference>
<dbReference type="Pfam" id="PF00501">
    <property type="entry name" value="AMP-binding"/>
    <property type="match status" value="1"/>
</dbReference>
<dbReference type="InterPro" id="IPR029069">
    <property type="entry name" value="HotDog_dom_sf"/>
</dbReference>
<evidence type="ECO:0000259" key="2">
    <source>
        <dbReference type="Pfam" id="PF22818"/>
    </source>
</evidence>
<feature type="domain" description="ApeI dehydratase-like" evidence="2">
    <location>
        <begin position="490"/>
        <end position="586"/>
    </location>
</feature>
<dbReference type="PANTHER" id="PTHR45398">
    <property type="match status" value="1"/>
</dbReference>